<evidence type="ECO:0000259" key="3">
    <source>
        <dbReference type="PROSITE" id="PS50801"/>
    </source>
</evidence>
<accession>A0A4D4M8Y0</accession>
<dbReference type="InterPro" id="IPR002645">
    <property type="entry name" value="STAS_dom"/>
</dbReference>
<dbReference type="Pfam" id="PF01740">
    <property type="entry name" value="STAS"/>
    <property type="match status" value="1"/>
</dbReference>
<dbReference type="PANTHER" id="PTHR33495:SF2">
    <property type="entry name" value="ANTI-SIGMA FACTOR ANTAGONIST TM_1081-RELATED"/>
    <property type="match status" value="1"/>
</dbReference>
<evidence type="ECO:0000256" key="1">
    <source>
        <dbReference type="ARBA" id="ARBA00009013"/>
    </source>
</evidence>
<dbReference type="InterPro" id="IPR003658">
    <property type="entry name" value="Anti-sigma_ant"/>
</dbReference>
<dbReference type="PANTHER" id="PTHR33495">
    <property type="entry name" value="ANTI-SIGMA FACTOR ANTAGONIST TM_1081-RELATED-RELATED"/>
    <property type="match status" value="1"/>
</dbReference>
<reference evidence="4 5" key="1">
    <citation type="submission" date="2019-04" db="EMBL/GenBank/DDBJ databases">
        <title>Draft genome sequences of Streptomyces avermitilis NBRC 14893.</title>
        <authorList>
            <person name="Komaki H."/>
            <person name="Tamura T."/>
            <person name="Hosoyama A."/>
        </authorList>
    </citation>
    <scope>NUCLEOTIDE SEQUENCE [LARGE SCALE GENOMIC DNA]</scope>
    <source>
        <strain evidence="4 5">NBRC 14893</strain>
    </source>
</reference>
<dbReference type="PROSITE" id="PS50801">
    <property type="entry name" value="STAS"/>
    <property type="match status" value="1"/>
</dbReference>
<dbReference type="SUPFAM" id="SSF52091">
    <property type="entry name" value="SpoIIaa-like"/>
    <property type="match status" value="1"/>
</dbReference>
<protein>
    <recommendedName>
        <fullName evidence="2">Anti-sigma factor antagonist</fullName>
    </recommendedName>
</protein>
<dbReference type="Gene3D" id="3.30.750.24">
    <property type="entry name" value="STAS domain"/>
    <property type="match status" value="1"/>
</dbReference>
<evidence type="ECO:0000313" key="4">
    <source>
        <dbReference type="EMBL" id="GDY68099.1"/>
    </source>
</evidence>
<organism evidence="4 5">
    <name type="scientific">Streptomyces avermitilis</name>
    <dbReference type="NCBI Taxonomy" id="33903"/>
    <lineage>
        <taxon>Bacteria</taxon>
        <taxon>Bacillati</taxon>
        <taxon>Actinomycetota</taxon>
        <taxon>Actinomycetes</taxon>
        <taxon>Kitasatosporales</taxon>
        <taxon>Streptomycetaceae</taxon>
        <taxon>Streptomyces</taxon>
    </lineage>
</organism>
<dbReference type="CDD" id="cd07043">
    <property type="entry name" value="STAS_anti-anti-sigma_factors"/>
    <property type="match status" value="1"/>
</dbReference>
<dbReference type="InterPro" id="IPR036513">
    <property type="entry name" value="STAS_dom_sf"/>
</dbReference>
<proteinExistence type="inferred from homology"/>
<name>A0A4D4M8Y0_STRAX</name>
<dbReference type="EMBL" id="BJHX01000001">
    <property type="protein sequence ID" value="GDY68099.1"/>
    <property type="molecule type" value="Genomic_DNA"/>
</dbReference>
<feature type="domain" description="STAS" evidence="3">
    <location>
        <begin position="10"/>
        <end position="118"/>
    </location>
</feature>
<evidence type="ECO:0000313" key="5">
    <source>
        <dbReference type="Proteomes" id="UP000302139"/>
    </source>
</evidence>
<comment type="caution">
    <text evidence="4">The sequence shown here is derived from an EMBL/GenBank/DDBJ whole genome shotgun (WGS) entry which is preliminary data.</text>
</comment>
<dbReference type="RefSeq" id="WP_037650491.1">
    <property type="nucleotide sequence ID" value="NZ_BAABTN010000034.1"/>
</dbReference>
<dbReference type="NCBIfam" id="TIGR00377">
    <property type="entry name" value="ant_ant_sig"/>
    <property type="match status" value="1"/>
</dbReference>
<dbReference type="GO" id="GO:0043856">
    <property type="term" value="F:anti-sigma factor antagonist activity"/>
    <property type="evidence" value="ECO:0007669"/>
    <property type="project" value="InterPro"/>
</dbReference>
<dbReference type="Proteomes" id="UP000302139">
    <property type="component" value="Unassembled WGS sequence"/>
</dbReference>
<gene>
    <name evidence="4" type="ORF">SAV14893_074920</name>
</gene>
<evidence type="ECO:0000256" key="2">
    <source>
        <dbReference type="RuleBase" id="RU003749"/>
    </source>
</evidence>
<dbReference type="AlphaFoldDB" id="A0A4D4M8Y0"/>
<sequence>MTTMEPSRLSVTRSTTTDGITVLALQGEVDFTTGREIQFELLLPIDDAAPRTVVDLSRVTFMDSTGVNALIGAHRAATAAQGWVRIAEPSPSVLRLLQIVGVDTVITCYPTLQQALGG</sequence>
<comment type="similarity">
    <text evidence="1 2">Belongs to the anti-sigma-factor antagonist family.</text>
</comment>